<name>A0ABV3DUY0_9ACTN</name>
<dbReference type="Proteomes" id="UP001551482">
    <property type="component" value="Unassembled WGS sequence"/>
</dbReference>
<proteinExistence type="predicted"/>
<accession>A0ABV3DUY0</accession>
<evidence type="ECO:0000313" key="2">
    <source>
        <dbReference type="Proteomes" id="UP001551482"/>
    </source>
</evidence>
<dbReference type="RefSeq" id="WP_358363724.1">
    <property type="nucleotide sequence ID" value="NZ_JBEZFP010000183.1"/>
</dbReference>
<dbReference type="EMBL" id="JBEZFP010000183">
    <property type="protein sequence ID" value="MEU8139556.1"/>
    <property type="molecule type" value="Genomic_DNA"/>
</dbReference>
<keyword evidence="2" id="KW-1185">Reference proteome</keyword>
<protein>
    <submittedName>
        <fullName evidence="1">Uncharacterized protein</fullName>
    </submittedName>
</protein>
<evidence type="ECO:0000313" key="1">
    <source>
        <dbReference type="EMBL" id="MEU8139556.1"/>
    </source>
</evidence>
<sequence>MDRADEHTETRALSAEEYDAVHAAVAAVAPTWAGGQAVTLNALFDRWRGMAEEVEEAYSWCAPELMNDIWCRGVLAKIWPMLPARVREIRQPELESIDERYRRATIPWPGRPEDGFGWWTWRVPRRLGVEASEQRGGDWPLGWEMMPFPRPESVEVVS</sequence>
<organism evidence="1 2">
    <name type="scientific">Streptodolium elevatio</name>
    <dbReference type="NCBI Taxonomy" id="3157996"/>
    <lineage>
        <taxon>Bacteria</taxon>
        <taxon>Bacillati</taxon>
        <taxon>Actinomycetota</taxon>
        <taxon>Actinomycetes</taxon>
        <taxon>Kitasatosporales</taxon>
        <taxon>Streptomycetaceae</taxon>
        <taxon>Streptodolium</taxon>
    </lineage>
</organism>
<reference evidence="1 2" key="1">
    <citation type="submission" date="2024-06" db="EMBL/GenBank/DDBJ databases">
        <title>The Natural Products Discovery Center: Release of the First 8490 Sequenced Strains for Exploring Actinobacteria Biosynthetic Diversity.</title>
        <authorList>
            <person name="Kalkreuter E."/>
            <person name="Kautsar S.A."/>
            <person name="Yang D."/>
            <person name="Bader C.D."/>
            <person name="Teijaro C.N."/>
            <person name="Fluegel L."/>
            <person name="Davis C.M."/>
            <person name="Simpson J.R."/>
            <person name="Lauterbach L."/>
            <person name="Steele A.D."/>
            <person name="Gui C."/>
            <person name="Meng S."/>
            <person name="Li G."/>
            <person name="Viehrig K."/>
            <person name="Ye F."/>
            <person name="Su P."/>
            <person name="Kiefer A.F."/>
            <person name="Nichols A."/>
            <person name="Cepeda A.J."/>
            <person name="Yan W."/>
            <person name="Fan B."/>
            <person name="Jiang Y."/>
            <person name="Adhikari A."/>
            <person name="Zheng C.-J."/>
            <person name="Schuster L."/>
            <person name="Cowan T.M."/>
            <person name="Smanski M.J."/>
            <person name="Chevrette M.G."/>
            <person name="De Carvalho L.P.S."/>
            <person name="Shen B."/>
        </authorList>
    </citation>
    <scope>NUCLEOTIDE SEQUENCE [LARGE SCALE GENOMIC DNA]</scope>
    <source>
        <strain evidence="1 2">NPDC048946</strain>
    </source>
</reference>
<gene>
    <name evidence="1" type="ORF">AB0C36_39440</name>
</gene>
<comment type="caution">
    <text evidence="1">The sequence shown here is derived from an EMBL/GenBank/DDBJ whole genome shotgun (WGS) entry which is preliminary data.</text>
</comment>